<feature type="region of interest" description="Disordered" evidence="1">
    <location>
        <begin position="1"/>
        <end position="27"/>
    </location>
</feature>
<dbReference type="PROSITE" id="PS50022">
    <property type="entry name" value="FA58C_3"/>
    <property type="match status" value="1"/>
</dbReference>
<evidence type="ECO:0000313" key="2">
    <source>
        <dbReference type="EMBL" id="CAB4026679.1"/>
    </source>
</evidence>
<gene>
    <name evidence="2" type="ORF">PACLA_8A069301</name>
</gene>
<dbReference type="OrthoDB" id="5976912at2759"/>
<evidence type="ECO:0000256" key="1">
    <source>
        <dbReference type="SAM" id="MobiDB-lite"/>
    </source>
</evidence>
<dbReference type="Gene3D" id="2.60.120.260">
    <property type="entry name" value="Galactose-binding domain-like"/>
    <property type="match status" value="1"/>
</dbReference>
<keyword evidence="3" id="KW-1185">Reference proteome</keyword>
<evidence type="ECO:0000313" key="3">
    <source>
        <dbReference type="Proteomes" id="UP001152795"/>
    </source>
</evidence>
<accession>A0A6S7L2L0</accession>
<dbReference type="PANTHER" id="PTHR24543:SF291">
    <property type="entry name" value="SMOKE ALARM, ISOFORM D"/>
    <property type="match status" value="1"/>
</dbReference>
<proteinExistence type="predicted"/>
<dbReference type="PROSITE" id="PS01285">
    <property type="entry name" value="FA58C_1"/>
    <property type="match status" value="1"/>
</dbReference>
<comment type="caution">
    <text evidence="2">The sequence shown here is derived from an EMBL/GenBank/DDBJ whole genome shotgun (WGS) entry which is preliminary data.</text>
</comment>
<organism evidence="2 3">
    <name type="scientific">Paramuricea clavata</name>
    <name type="common">Red gorgonian</name>
    <name type="synonym">Violescent sea-whip</name>
    <dbReference type="NCBI Taxonomy" id="317549"/>
    <lineage>
        <taxon>Eukaryota</taxon>
        <taxon>Metazoa</taxon>
        <taxon>Cnidaria</taxon>
        <taxon>Anthozoa</taxon>
        <taxon>Octocorallia</taxon>
        <taxon>Malacalcyonacea</taxon>
        <taxon>Plexauridae</taxon>
        <taxon>Paramuricea</taxon>
    </lineage>
</organism>
<reference evidence="2" key="1">
    <citation type="submission" date="2020-04" db="EMBL/GenBank/DDBJ databases">
        <authorList>
            <person name="Alioto T."/>
            <person name="Alioto T."/>
            <person name="Gomez Garrido J."/>
        </authorList>
    </citation>
    <scope>NUCLEOTIDE SEQUENCE</scope>
    <source>
        <strain evidence="2">A484AB</strain>
    </source>
</reference>
<dbReference type="InterPro" id="IPR000421">
    <property type="entry name" value="FA58C"/>
</dbReference>
<sequence length="113" mass="12685">MEDGRIKNSRIRVSSVRPSTSASGEQARLRKNIPTWGAWCPDTSGADELSADEYIEVDLLAPTKITAIATQGREYNNANQLFRKYILSFSNDGRTWHFYNKDDGSKPFKGAKV</sequence>
<name>A0A6S7L2L0_PARCT</name>
<protein>
    <submittedName>
        <fullName evidence="2">Uncharacterized protein</fullName>
    </submittedName>
</protein>
<dbReference type="EMBL" id="CACRXK020014342">
    <property type="protein sequence ID" value="CAB4026679.1"/>
    <property type="molecule type" value="Genomic_DNA"/>
</dbReference>
<dbReference type="SUPFAM" id="SSF49785">
    <property type="entry name" value="Galactose-binding domain-like"/>
    <property type="match status" value="1"/>
</dbReference>
<dbReference type="InterPro" id="IPR008979">
    <property type="entry name" value="Galactose-bd-like_sf"/>
</dbReference>
<dbReference type="AlphaFoldDB" id="A0A6S7L2L0"/>
<dbReference type="PANTHER" id="PTHR24543">
    <property type="entry name" value="MULTICOPPER OXIDASE-RELATED"/>
    <property type="match status" value="1"/>
</dbReference>
<dbReference type="Pfam" id="PF00754">
    <property type="entry name" value="F5_F8_type_C"/>
    <property type="match status" value="1"/>
</dbReference>
<dbReference type="Proteomes" id="UP001152795">
    <property type="component" value="Unassembled WGS sequence"/>
</dbReference>